<dbReference type="STRING" id="1314771.A0A197JZQ7"/>
<evidence type="ECO:0000259" key="8">
    <source>
        <dbReference type="PROSITE" id="PS50235"/>
    </source>
</evidence>
<feature type="region of interest" description="Disordered" evidence="7">
    <location>
        <begin position="630"/>
        <end position="657"/>
    </location>
</feature>
<evidence type="ECO:0000256" key="4">
    <source>
        <dbReference type="ARBA" id="ARBA00022786"/>
    </source>
</evidence>
<keyword evidence="4" id="KW-0833">Ubl conjugation pathway</keyword>
<evidence type="ECO:0000313" key="10">
    <source>
        <dbReference type="Proteomes" id="UP000078512"/>
    </source>
</evidence>
<evidence type="ECO:0000256" key="7">
    <source>
        <dbReference type="SAM" id="MobiDB-lite"/>
    </source>
</evidence>
<protein>
    <recommendedName>
        <fullName evidence="2">ubiquitinyl hydrolase 1</fullName>
        <ecNumber evidence="2">3.4.19.12</ecNumber>
    </recommendedName>
</protein>
<dbReference type="EC" id="3.4.19.12" evidence="2"/>
<keyword evidence="5" id="KW-0378">Hydrolase</keyword>
<feature type="region of interest" description="Disordered" evidence="7">
    <location>
        <begin position="1"/>
        <end position="24"/>
    </location>
</feature>
<dbReference type="InterPro" id="IPR028889">
    <property type="entry name" value="USP"/>
</dbReference>
<dbReference type="GO" id="GO:0061136">
    <property type="term" value="P:regulation of proteasomal protein catabolic process"/>
    <property type="evidence" value="ECO:0007669"/>
    <property type="project" value="TreeGrafter"/>
</dbReference>
<feature type="compositionally biased region" description="Polar residues" evidence="7">
    <location>
        <begin position="770"/>
        <end position="783"/>
    </location>
</feature>
<keyword evidence="3" id="KW-0645">Protease</keyword>
<evidence type="ECO:0000256" key="5">
    <source>
        <dbReference type="ARBA" id="ARBA00022801"/>
    </source>
</evidence>
<dbReference type="Proteomes" id="UP000078512">
    <property type="component" value="Unassembled WGS sequence"/>
</dbReference>
<evidence type="ECO:0000256" key="6">
    <source>
        <dbReference type="ARBA" id="ARBA00022807"/>
    </source>
</evidence>
<dbReference type="OrthoDB" id="2420415at2759"/>
<accession>A0A197JZQ7</accession>
<keyword evidence="6" id="KW-0788">Thiol protease</keyword>
<feature type="domain" description="USP" evidence="8">
    <location>
        <begin position="433"/>
        <end position="870"/>
    </location>
</feature>
<name>A0A197JZQ7_9FUNG</name>
<dbReference type="InterPro" id="IPR018200">
    <property type="entry name" value="USP_CS"/>
</dbReference>
<dbReference type="GO" id="GO:0004843">
    <property type="term" value="F:cysteine-type deubiquitinase activity"/>
    <property type="evidence" value="ECO:0007669"/>
    <property type="project" value="UniProtKB-EC"/>
</dbReference>
<dbReference type="GO" id="GO:0016579">
    <property type="term" value="P:protein deubiquitination"/>
    <property type="evidence" value="ECO:0007669"/>
    <property type="project" value="InterPro"/>
</dbReference>
<evidence type="ECO:0000256" key="1">
    <source>
        <dbReference type="ARBA" id="ARBA00000707"/>
    </source>
</evidence>
<dbReference type="PROSITE" id="PS00972">
    <property type="entry name" value="USP_1"/>
    <property type="match status" value="1"/>
</dbReference>
<dbReference type="InterPro" id="IPR044635">
    <property type="entry name" value="UBP14-like"/>
</dbReference>
<dbReference type="SUPFAM" id="SSF54001">
    <property type="entry name" value="Cysteine proteinases"/>
    <property type="match status" value="1"/>
</dbReference>
<feature type="region of interest" description="Disordered" evidence="7">
    <location>
        <begin position="758"/>
        <end position="787"/>
    </location>
</feature>
<dbReference type="InterPro" id="IPR038765">
    <property type="entry name" value="Papain-like_cys_pep_sf"/>
</dbReference>
<dbReference type="AlphaFoldDB" id="A0A197JZQ7"/>
<dbReference type="PANTHER" id="PTHR43982:SF6">
    <property type="entry name" value="UBIQUITIN CARBOXYL-TERMINAL HYDROLASE 2-RELATED"/>
    <property type="match status" value="1"/>
</dbReference>
<evidence type="ECO:0000313" key="9">
    <source>
        <dbReference type="EMBL" id="OAQ30837.1"/>
    </source>
</evidence>
<evidence type="ECO:0000256" key="2">
    <source>
        <dbReference type="ARBA" id="ARBA00012759"/>
    </source>
</evidence>
<dbReference type="Gene3D" id="3.90.70.10">
    <property type="entry name" value="Cysteine proteinases"/>
    <property type="match status" value="1"/>
</dbReference>
<comment type="catalytic activity">
    <reaction evidence="1">
        <text>Thiol-dependent hydrolysis of ester, thioester, amide, peptide and isopeptide bonds formed by the C-terminal Gly of ubiquitin (a 76-residue protein attached to proteins as an intracellular targeting signal).</text>
        <dbReference type="EC" id="3.4.19.12"/>
    </reaction>
</comment>
<organism evidence="9 10">
    <name type="scientific">Linnemannia elongata AG-77</name>
    <dbReference type="NCBI Taxonomy" id="1314771"/>
    <lineage>
        <taxon>Eukaryota</taxon>
        <taxon>Fungi</taxon>
        <taxon>Fungi incertae sedis</taxon>
        <taxon>Mucoromycota</taxon>
        <taxon>Mortierellomycotina</taxon>
        <taxon>Mortierellomycetes</taxon>
        <taxon>Mortierellales</taxon>
        <taxon>Mortierellaceae</taxon>
        <taxon>Linnemannia</taxon>
    </lineage>
</organism>
<gene>
    <name evidence="9" type="ORF">K457DRAFT_136783</name>
</gene>
<evidence type="ECO:0000256" key="3">
    <source>
        <dbReference type="ARBA" id="ARBA00022670"/>
    </source>
</evidence>
<keyword evidence="10" id="KW-1185">Reference proteome</keyword>
<dbReference type="PROSITE" id="PS50235">
    <property type="entry name" value="USP_3"/>
    <property type="match status" value="1"/>
</dbReference>
<dbReference type="InterPro" id="IPR001394">
    <property type="entry name" value="Peptidase_C19_UCH"/>
</dbReference>
<dbReference type="Pfam" id="PF13446">
    <property type="entry name" value="RPT"/>
    <property type="match status" value="1"/>
</dbReference>
<reference evidence="9 10" key="1">
    <citation type="submission" date="2016-05" db="EMBL/GenBank/DDBJ databases">
        <title>Genome sequencing reveals origins of a unique bacterial endosymbiosis in the earliest lineages of terrestrial Fungi.</title>
        <authorList>
            <consortium name="DOE Joint Genome Institute"/>
            <person name="Uehling J."/>
            <person name="Gryganskyi A."/>
            <person name="Hameed K."/>
            <person name="Tschaplinski T."/>
            <person name="Misztal P."/>
            <person name="Wu S."/>
            <person name="Desiro A."/>
            <person name="Vande Pol N."/>
            <person name="Du Z.-Y."/>
            <person name="Zienkiewicz A."/>
            <person name="Zienkiewicz K."/>
            <person name="Morin E."/>
            <person name="Tisserant E."/>
            <person name="Splivallo R."/>
            <person name="Hainaut M."/>
            <person name="Henrissat B."/>
            <person name="Ohm R."/>
            <person name="Kuo A."/>
            <person name="Yan J."/>
            <person name="Lipzen A."/>
            <person name="Nolan M."/>
            <person name="Labutti K."/>
            <person name="Barry K."/>
            <person name="Goldstein A."/>
            <person name="Labbe J."/>
            <person name="Schadt C."/>
            <person name="Tuskan G."/>
            <person name="Grigoriev I."/>
            <person name="Martin F."/>
            <person name="Vilgalys R."/>
            <person name="Bonito G."/>
        </authorList>
    </citation>
    <scope>NUCLEOTIDE SEQUENCE [LARGE SCALE GENOMIC DNA]</scope>
    <source>
        <strain evidence="9 10">AG-77</strain>
    </source>
</reference>
<dbReference type="EMBL" id="KV442033">
    <property type="protein sequence ID" value="OAQ30837.1"/>
    <property type="molecule type" value="Genomic_DNA"/>
</dbReference>
<dbReference type="GO" id="GO:0070628">
    <property type="term" value="F:proteasome binding"/>
    <property type="evidence" value="ECO:0007669"/>
    <property type="project" value="TreeGrafter"/>
</dbReference>
<dbReference type="Pfam" id="PF00443">
    <property type="entry name" value="UCH"/>
    <property type="match status" value="1"/>
</dbReference>
<sequence>MEVLNSEASTPFYSTSDTPATQLDDDVGPLARALSLSPRGLTPQRWFVELALHEIGLSPHPHIFYLNPNEISDNNAVVNIACSICFKQYNIVTTTGQGYCPGQLHHFHSRFDPDSVAAECCHCGTSVNAFLEQSTLPQSLIYRIRTNRRPKLNNPNLPHFHDTLGILIRILENATKPDCGSVNTGSNMFNAKVLLDDSSKEFFEKTKFSLVDGRLQPPEYTPDNIQFLNRCLFQLQLVLIQEKPSEVNGLIPAHTLLLEKLGASKYVSEKSEKVLNLSEKASLLQERDSYHGKLGCVSDMTDDLIIEAFKAQIAHDVSTSHSLVDALSEIQKKRKSEKLEIEIICQKSEGIVTTAELRSAYRHFEIPDNGEGISTDVLLGLIRGSLKSGSMENLRIIAKARNNPELNLLLEQPEDDIPLDDPILDLYYASNPVGLSNIGNTCYLNSLLQYMYTVKDIRETVLNMEAYIENEQEEGWKEKVIDGRTLTKKDVAEAKEIVVELNKLFKLMQSAKSRSVTPSNRLVELLLSTGGVENAADNTPKRADQFFQQQDVSETMTILMYRLSAAFQPIVSEPGAKPIDRFSKLFYVKANKAKVEEGEKRLIQEDFSTMILNVRDDTSLEELMDDYFDAEEPESSLPTSPAAATGEEGSNDVKNAKDAKDAKMIDITVTELPPVLQIHLLRTQFDINDKTSYKTNATVSLPKRIYLDQYLESNQEEQATRFKRMKLWKNERRVCRKMLDFKKRPLNRHGSPFLNACAEPDGSLQGDATAPSTDQLSPSSTSPEVDPRLEDLGRIAELTETLKNEMIGLNEAEYKIHAVFHHEGGANFGHYWVYIYDDKAEVPRWLKYSDDTVSEVGVVRLNAPFFQTRKCYSVSLKNSPVSDIQHILSSHFTLGSGK</sequence>
<dbReference type="GO" id="GO:0043161">
    <property type="term" value="P:proteasome-mediated ubiquitin-dependent protein catabolic process"/>
    <property type="evidence" value="ECO:0007669"/>
    <property type="project" value="InterPro"/>
</dbReference>
<feature type="compositionally biased region" description="Polar residues" evidence="7">
    <location>
        <begin position="1"/>
        <end position="21"/>
    </location>
</feature>
<proteinExistence type="predicted"/>
<dbReference type="InterPro" id="IPR025305">
    <property type="entry name" value="UCH_repeat_domain"/>
</dbReference>
<dbReference type="PANTHER" id="PTHR43982">
    <property type="entry name" value="UBIQUITIN CARBOXYL-TERMINAL HYDROLASE"/>
    <property type="match status" value="1"/>
</dbReference>